<evidence type="ECO:0000313" key="3">
    <source>
        <dbReference type="Proteomes" id="UP000681356"/>
    </source>
</evidence>
<gene>
    <name evidence="2" type="ORF">KB874_22595</name>
</gene>
<reference evidence="2" key="1">
    <citation type="submission" date="2021-04" db="EMBL/GenBank/DDBJ databases">
        <authorList>
            <person name="Yoon J."/>
        </authorList>
    </citation>
    <scope>NUCLEOTIDE SEQUENCE</scope>
    <source>
        <strain evidence="2">KMU-90</strain>
    </source>
</reference>
<protein>
    <submittedName>
        <fullName evidence="2">Uncharacterized protein</fullName>
    </submittedName>
</protein>
<feature type="compositionally biased region" description="Polar residues" evidence="1">
    <location>
        <begin position="33"/>
        <end position="43"/>
    </location>
</feature>
<sequence>MFWSKKKPQGNDRQPRREPPLTSKSTVRDTEEQSSPENVSNNIRGYADLLEVSPTADPAGYRRHHGNQGVKNSAGIPLAFEDQAQTVARIIASAYEEKYDQIKAEMKSRGMQFSAVILDDAGTALAVNFASVGAAPIVSQISDEPELVPYCIAALHWLLASEDHEWVFSHLVEATAAFYRSEMLRTQLVKGYADDFDDLRDLLREALCHYIHRNV</sequence>
<name>A0A8J7WI57_9RHOB</name>
<dbReference type="RefSeq" id="WP_212538827.1">
    <property type="nucleotide sequence ID" value="NZ_JAGTUU010000014.1"/>
</dbReference>
<organism evidence="2 3">
    <name type="scientific">Thetidibacter halocola</name>
    <dbReference type="NCBI Taxonomy" id="2827239"/>
    <lineage>
        <taxon>Bacteria</taxon>
        <taxon>Pseudomonadati</taxon>
        <taxon>Pseudomonadota</taxon>
        <taxon>Alphaproteobacteria</taxon>
        <taxon>Rhodobacterales</taxon>
        <taxon>Roseobacteraceae</taxon>
        <taxon>Thetidibacter</taxon>
    </lineage>
</organism>
<dbReference type="AlphaFoldDB" id="A0A8J7WI57"/>
<comment type="caution">
    <text evidence="2">The sequence shown here is derived from an EMBL/GenBank/DDBJ whole genome shotgun (WGS) entry which is preliminary data.</text>
</comment>
<keyword evidence="3" id="KW-1185">Reference proteome</keyword>
<evidence type="ECO:0000256" key="1">
    <source>
        <dbReference type="SAM" id="MobiDB-lite"/>
    </source>
</evidence>
<accession>A0A8J7WI57</accession>
<feature type="region of interest" description="Disordered" evidence="1">
    <location>
        <begin position="1"/>
        <end position="44"/>
    </location>
</feature>
<feature type="compositionally biased region" description="Basic and acidic residues" evidence="1">
    <location>
        <begin position="9"/>
        <end position="19"/>
    </location>
</feature>
<evidence type="ECO:0000313" key="2">
    <source>
        <dbReference type="EMBL" id="MBS0126869.1"/>
    </source>
</evidence>
<proteinExistence type="predicted"/>
<dbReference type="Proteomes" id="UP000681356">
    <property type="component" value="Unassembled WGS sequence"/>
</dbReference>
<dbReference type="EMBL" id="JAGTUU010000014">
    <property type="protein sequence ID" value="MBS0126869.1"/>
    <property type="molecule type" value="Genomic_DNA"/>
</dbReference>